<organism evidence="3 4">
    <name type="scientific">Molorchus minor</name>
    <dbReference type="NCBI Taxonomy" id="1323400"/>
    <lineage>
        <taxon>Eukaryota</taxon>
        <taxon>Metazoa</taxon>
        <taxon>Ecdysozoa</taxon>
        <taxon>Arthropoda</taxon>
        <taxon>Hexapoda</taxon>
        <taxon>Insecta</taxon>
        <taxon>Pterygota</taxon>
        <taxon>Neoptera</taxon>
        <taxon>Endopterygota</taxon>
        <taxon>Coleoptera</taxon>
        <taxon>Polyphaga</taxon>
        <taxon>Cucujiformia</taxon>
        <taxon>Chrysomeloidea</taxon>
        <taxon>Cerambycidae</taxon>
        <taxon>Lamiinae</taxon>
        <taxon>Monochamini</taxon>
        <taxon>Molorchus</taxon>
    </lineage>
</organism>
<accession>A0ABQ9IWN7</accession>
<sequence length="213" mass="22571">VVYCCLLAIAAAKPDVPAPESYTSHVAVPNGYSYLNYVAGTPLAYSAIVTPSVPTVPSQVVQKSQYHAQDQLGQASYGHSEPLQTHNAVQDAAGNKVGSFSYIAPDGRILSTSYVADALGYRVATNSLPVDPNVLPVAPLDTPEVAAARIAHLKEHEVVKSRTRRSVAVAAPVTYSYVGLTYPVPALHPANIPVAYSKAIPRSGNCRIQFCIN</sequence>
<dbReference type="EMBL" id="JAPWTJ010002209">
    <property type="protein sequence ID" value="KAJ8967323.1"/>
    <property type="molecule type" value="Genomic_DNA"/>
</dbReference>
<reference evidence="3" key="1">
    <citation type="journal article" date="2023" name="Insect Mol. Biol.">
        <title>Genome sequencing provides insights into the evolution of gene families encoding plant cell wall-degrading enzymes in longhorned beetles.</title>
        <authorList>
            <person name="Shin N.R."/>
            <person name="Okamura Y."/>
            <person name="Kirsch R."/>
            <person name="Pauchet Y."/>
        </authorList>
    </citation>
    <scope>NUCLEOTIDE SEQUENCE</scope>
    <source>
        <strain evidence="3">MMC_N1</strain>
    </source>
</reference>
<evidence type="ECO:0000313" key="3">
    <source>
        <dbReference type="EMBL" id="KAJ8967323.1"/>
    </source>
</evidence>
<dbReference type="InterPro" id="IPR000618">
    <property type="entry name" value="Insect_cuticle"/>
</dbReference>
<dbReference type="Proteomes" id="UP001162164">
    <property type="component" value="Unassembled WGS sequence"/>
</dbReference>
<keyword evidence="1 2" id="KW-0193">Cuticle</keyword>
<dbReference type="Pfam" id="PF00379">
    <property type="entry name" value="Chitin_bind_4"/>
    <property type="match status" value="1"/>
</dbReference>
<evidence type="ECO:0008006" key="5">
    <source>
        <dbReference type="Google" id="ProtNLM"/>
    </source>
</evidence>
<dbReference type="PROSITE" id="PS51155">
    <property type="entry name" value="CHIT_BIND_RR_2"/>
    <property type="match status" value="1"/>
</dbReference>
<feature type="non-terminal residue" evidence="3">
    <location>
        <position position="1"/>
    </location>
</feature>
<keyword evidence="4" id="KW-1185">Reference proteome</keyword>
<name>A0ABQ9IWN7_9CUCU</name>
<evidence type="ECO:0000256" key="2">
    <source>
        <dbReference type="PROSITE-ProRule" id="PRU00497"/>
    </source>
</evidence>
<dbReference type="PROSITE" id="PS00233">
    <property type="entry name" value="CHIT_BIND_RR_1"/>
    <property type="match status" value="1"/>
</dbReference>
<gene>
    <name evidence="3" type="ORF">NQ317_001256</name>
</gene>
<dbReference type="InterPro" id="IPR050468">
    <property type="entry name" value="Cuticle_Struct_Prot"/>
</dbReference>
<dbReference type="PANTHER" id="PTHR10380:SF236">
    <property type="entry name" value="PUPAL CUTICLE PROTEIN EDG-84A-LIKE PROTEIN"/>
    <property type="match status" value="1"/>
</dbReference>
<evidence type="ECO:0000313" key="4">
    <source>
        <dbReference type="Proteomes" id="UP001162164"/>
    </source>
</evidence>
<proteinExistence type="predicted"/>
<dbReference type="InterPro" id="IPR031311">
    <property type="entry name" value="CHIT_BIND_RR_consensus"/>
</dbReference>
<evidence type="ECO:0000256" key="1">
    <source>
        <dbReference type="ARBA" id="ARBA00022460"/>
    </source>
</evidence>
<protein>
    <recommendedName>
        <fullName evidence="5">Cuticle protein 7</fullName>
    </recommendedName>
</protein>
<comment type="caution">
    <text evidence="3">The sequence shown here is derived from an EMBL/GenBank/DDBJ whole genome shotgun (WGS) entry which is preliminary data.</text>
</comment>
<dbReference type="PANTHER" id="PTHR10380">
    <property type="entry name" value="CUTICLE PROTEIN"/>
    <property type="match status" value="1"/>
</dbReference>